<evidence type="ECO:0000256" key="2">
    <source>
        <dbReference type="ARBA" id="ARBA00023242"/>
    </source>
</evidence>
<feature type="compositionally biased region" description="Acidic residues" evidence="3">
    <location>
        <begin position="222"/>
        <end position="232"/>
    </location>
</feature>
<sequence>MASSIQIPSDFLRGTPPSATLHKIDFTKTTPPIPEYKDHFAAVIDDFLTESECRQLLHLAEHSTPGNPWERALVNIGGGLQAMAQDTRNCGRIIWDSHDLANRLLERLMPFLHECDIVNIDRRPLVTGRGSVARGEAFVLSRLNERFRFLRYEGGEYFRPHADGCYITPDETEQSLFTVHLYLNGDGEQDLDALRAMERRRQQQRRDKRDVMSGRYPGEEGSQQDEAQEEGEKDGIAAGRGLFGGATSFGHAYAPIGDDDGLFELSFSISSPSNLSITMNNEQFRRLVLDNPSASRRSDSPRDSSSPQNANAARSSGGALGSRMKSSIPMTPRSVTGVDFARQLAEYRRESQPPAKRFRSSAAPKGTKLPTGYQDRAAQLRAAEAANEADKDGADLEKRLKALEEMVKLGQIDQETFDKLRRDLGVGGDLQSTHLVKGLDWDLLRRVKTGEDVAKAKETTETGPGEEAQEEDVDEAFDRVLEEQGQAELPTAPKVKEKKRGTMAPPPPQKKSRDEILRELRASRAAAAAAAAAEVPAEPALGARFKRIGDAKVEKKRWVEQDETGRRKEILQITDAEGKTKRKVRWLDKPGESQGAAASGASPPTPAGLLVPDKDAKPLGMEVPAELAVKGAALPEEEEGDDDIFAGVGADYDPLGDVGDESDSSEASEDGQVGEKPQERPREPETKGTAETEKEPPREPAKPRNYFGSSTRDEEAEADDRSNPLTKDPTLLAALKRAAALRQGSPSADAVAGETEDADPETLARRRKFLEEARRRDALDAMDMDMGFGSSRIEDEEDEEGVLYDGGGGKKRKRGPKKRKGDKESASDVMRVLEGRKKE</sequence>
<feature type="compositionally biased region" description="Basic and acidic residues" evidence="3">
    <location>
        <begin position="199"/>
        <end position="212"/>
    </location>
</feature>
<accession>Q0CKH0</accession>
<dbReference type="PANTHER" id="PTHR12765">
    <property type="entry name" value="RED PROTEIN IK FACTOR CYTOKINE IK"/>
    <property type="match status" value="1"/>
</dbReference>
<dbReference type="EMBL" id="CH476601">
    <property type="protein sequence ID" value="EAU33575.1"/>
    <property type="molecule type" value="Genomic_DNA"/>
</dbReference>
<gene>
    <name evidence="5" type="ORF">ATEG_05814</name>
</gene>
<feature type="region of interest" description="Disordered" evidence="3">
    <location>
        <begin position="454"/>
        <end position="535"/>
    </location>
</feature>
<evidence type="ECO:0000259" key="4">
    <source>
        <dbReference type="Pfam" id="PF07808"/>
    </source>
</evidence>
<feature type="domain" description="RED-like N-terminal" evidence="4">
    <location>
        <begin position="365"/>
        <end position="475"/>
    </location>
</feature>
<dbReference type="VEuPathDB" id="FungiDB:ATEG_05814"/>
<feature type="compositionally biased region" description="Basic and acidic residues" evidence="3">
    <location>
        <begin position="821"/>
        <end position="839"/>
    </location>
</feature>
<dbReference type="Proteomes" id="UP000007963">
    <property type="component" value="Unassembled WGS sequence"/>
</dbReference>
<proteinExistence type="predicted"/>
<organism evidence="5 6">
    <name type="scientific">Aspergillus terreus (strain NIH 2624 / FGSC A1156)</name>
    <dbReference type="NCBI Taxonomy" id="341663"/>
    <lineage>
        <taxon>Eukaryota</taxon>
        <taxon>Fungi</taxon>
        <taxon>Dikarya</taxon>
        <taxon>Ascomycota</taxon>
        <taxon>Pezizomycotina</taxon>
        <taxon>Eurotiomycetes</taxon>
        <taxon>Eurotiomycetidae</taxon>
        <taxon>Eurotiales</taxon>
        <taxon>Aspergillaceae</taxon>
        <taxon>Aspergillus</taxon>
        <taxon>Aspergillus subgen. Circumdati</taxon>
    </lineage>
</organism>
<dbReference type="eggNOG" id="ENOG502RZ6M">
    <property type="taxonomic scope" value="Eukaryota"/>
</dbReference>
<feature type="region of interest" description="Disordered" evidence="3">
    <location>
        <begin position="572"/>
        <end position="764"/>
    </location>
</feature>
<feature type="compositionally biased region" description="Acidic residues" evidence="3">
    <location>
        <begin position="658"/>
        <end position="669"/>
    </location>
</feature>
<feature type="compositionally biased region" description="Basic and acidic residues" evidence="3">
    <location>
        <begin position="511"/>
        <end position="522"/>
    </location>
</feature>
<dbReference type="RefSeq" id="XP_001214992.1">
    <property type="nucleotide sequence ID" value="XM_001214992.1"/>
</dbReference>
<evidence type="ECO:0000256" key="3">
    <source>
        <dbReference type="SAM" id="MobiDB-lite"/>
    </source>
</evidence>
<reference evidence="6" key="1">
    <citation type="submission" date="2005-09" db="EMBL/GenBank/DDBJ databases">
        <title>Annotation of the Aspergillus terreus NIH2624 genome.</title>
        <authorList>
            <person name="Birren B.W."/>
            <person name="Lander E.S."/>
            <person name="Galagan J.E."/>
            <person name="Nusbaum C."/>
            <person name="Devon K."/>
            <person name="Henn M."/>
            <person name="Ma L.-J."/>
            <person name="Jaffe D.B."/>
            <person name="Butler J."/>
            <person name="Alvarez P."/>
            <person name="Gnerre S."/>
            <person name="Grabherr M."/>
            <person name="Kleber M."/>
            <person name="Mauceli E.W."/>
            <person name="Brockman W."/>
            <person name="Rounsley S."/>
            <person name="Young S.K."/>
            <person name="LaButti K."/>
            <person name="Pushparaj V."/>
            <person name="DeCaprio D."/>
            <person name="Crawford M."/>
            <person name="Koehrsen M."/>
            <person name="Engels R."/>
            <person name="Montgomery P."/>
            <person name="Pearson M."/>
            <person name="Howarth C."/>
            <person name="Larson L."/>
            <person name="Luoma S."/>
            <person name="White J."/>
            <person name="Alvarado L."/>
            <person name="Kodira C.D."/>
            <person name="Zeng Q."/>
            <person name="Oleary S."/>
            <person name="Yandava C."/>
            <person name="Denning D.W."/>
            <person name="Nierman W.C."/>
            <person name="Milne T."/>
            <person name="Madden K."/>
        </authorList>
    </citation>
    <scope>NUCLEOTIDE SEQUENCE [LARGE SCALE GENOMIC DNA]</scope>
    <source>
        <strain evidence="6">NIH 2624 / FGSC A1156</strain>
    </source>
</reference>
<feature type="compositionally biased region" description="Low complexity" evidence="3">
    <location>
        <begin position="731"/>
        <end position="742"/>
    </location>
</feature>
<dbReference type="InterPro" id="IPR039896">
    <property type="entry name" value="Red-like"/>
</dbReference>
<feature type="compositionally biased region" description="Low complexity" evidence="3">
    <location>
        <begin position="523"/>
        <end position="535"/>
    </location>
</feature>
<comment type="subcellular location">
    <subcellularLocation>
        <location evidence="1">Nucleus</location>
    </subcellularLocation>
</comment>
<dbReference type="InterPro" id="IPR012916">
    <property type="entry name" value="RED_N"/>
</dbReference>
<evidence type="ECO:0000256" key="1">
    <source>
        <dbReference type="ARBA" id="ARBA00004123"/>
    </source>
</evidence>
<feature type="region of interest" description="Disordered" evidence="3">
    <location>
        <begin position="199"/>
        <end position="239"/>
    </location>
</feature>
<keyword evidence="2" id="KW-0539">Nucleus</keyword>
<dbReference type="STRING" id="341663.Q0CKH0"/>
<feature type="region of interest" description="Disordered" evidence="3">
    <location>
        <begin position="292"/>
        <end position="335"/>
    </location>
</feature>
<dbReference type="GeneID" id="4321821"/>
<dbReference type="Pfam" id="PF07808">
    <property type="entry name" value="RED_N"/>
    <property type="match status" value="1"/>
</dbReference>
<dbReference type="AlphaFoldDB" id="Q0CKH0"/>
<dbReference type="GO" id="GO:0005634">
    <property type="term" value="C:nucleus"/>
    <property type="evidence" value="ECO:0007669"/>
    <property type="project" value="UniProtKB-SubCell"/>
</dbReference>
<name>Q0CKH0_ASPTN</name>
<evidence type="ECO:0000313" key="6">
    <source>
        <dbReference type="Proteomes" id="UP000007963"/>
    </source>
</evidence>
<feature type="compositionally biased region" description="Acidic residues" evidence="3">
    <location>
        <begin position="635"/>
        <end position="644"/>
    </location>
</feature>
<feature type="compositionally biased region" description="Basic residues" evidence="3">
    <location>
        <begin position="809"/>
        <end position="820"/>
    </location>
</feature>
<dbReference type="OrthoDB" id="3366823at2759"/>
<protein>
    <recommendedName>
        <fullName evidence="4">RED-like N-terminal domain-containing protein</fullName>
    </recommendedName>
</protein>
<dbReference type="HOGENOM" id="CLU_017393_0_0_1"/>
<feature type="region of interest" description="Disordered" evidence="3">
    <location>
        <begin position="787"/>
        <end position="839"/>
    </location>
</feature>
<feature type="compositionally biased region" description="Low complexity" evidence="3">
    <location>
        <begin position="592"/>
        <end position="602"/>
    </location>
</feature>
<feature type="region of interest" description="Disordered" evidence="3">
    <location>
        <begin position="347"/>
        <end position="372"/>
    </location>
</feature>
<feature type="compositionally biased region" description="Basic and acidic residues" evidence="3">
    <location>
        <begin position="676"/>
        <end position="702"/>
    </location>
</feature>
<evidence type="ECO:0000313" key="5">
    <source>
        <dbReference type="EMBL" id="EAU33575.1"/>
    </source>
</evidence>
<dbReference type="Gene3D" id="2.60.120.620">
    <property type="entry name" value="q2cbj1_9rhob like domain"/>
    <property type="match status" value="1"/>
</dbReference>